<protein>
    <submittedName>
        <fullName evidence="2">NAD(P)-dependent alcohol dehydrogenase</fullName>
    </submittedName>
</protein>
<dbReference type="InterPro" id="IPR052733">
    <property type="entry name" value="Chloroplast_QOR"/>
</dbReference>
<dbReference type="SUPFAM" id="SSF51735">
    <property type="entry name" value="NAD(P)-binding Rossmann-fold domains"/>
    <property type="match status" value="1"/>
</dbReference>
<dbReference type="EMBL" id="CP129968">
    <property type="protein sequence ID" value="WNB16760.1"/>
    <property type="molecule type" value="Genomic_DNA"/>
</dbReference>
<dbReference type="SMART" id="SM00829">
    <property type="entry name" value="PKS_ER"/>
    <property type="match status" value="1"/>
</dbReference>
<dbReference type="InterPro" id="IPR011032">
    <property type="entry name" value="GroES-like_sf"/>
</dbReference>
<dbReference type="AlphaFoldDB" id="A0AA51X3T0"/>
<dbReference type="KEGG" id="marp:QYS47_31670"/>
<organism evidence="2">
    <name type="scientific">Marivirga arenosa</name>
    <dbReference type="NCBI Taxonomy" id="3059076"/>
    <lineage>
        <taxon>Bacteria</taxon>
        <taxon>Pseudomonadati</taxon>
        <taxon>Bacteroidota</taxon>
        <taxon>Cytophagia</taxon>
        <taxon>Cytophagales</taxon>
        <taxon>Marivirgaceae</taxon>
        <taxon>Marivirga</taxon>
    </lineage>
</organism>
<gene>
    <name evidence="2" type="ORF">QYS47_31670</name>
</gene>
<reference evidence="2" key="1">
    <citation type="submission" date="2023-08" db="EMBL/GenBank/DDBJ databases">
        <title>Comparative genomics and taxonomic characterization of three novel marine species of genus Marivirga.</title>
        <authorList>
            <person name="Muhammad N."/>
            <person name="Kim S.-G."/>
        </authorList>
    </citation>
    <scope>NUCLEOTIDE SEQUENCE</scope>
    <source>
        <strain evidence="2">BKB1-2</strain>
    </source>
</reference>
<evidence type="ECO:0000313" key="2">
    <source>
        <dbReference type="EMBL" id="WNB16760.1"/>
    </source>
</evidence>
<sequence>MKMNAIFYIKTRGIRSFKSSETKIPLLKNNEILVKVKASTLTTGDVASIKMGLLQSGMPITGSEFAGVIEQLGLNVSNFKVGDRIFGYKNSGAHAEYIKLSPKDVWAIIPEDVSFQHAAAIPTGSMSALHFLKAAKASRGQNILIYGASGSVGSYAVQIAKRLGLHVTAVCSKKNMTMVDTLGADIVLDYNTNTFKNLDHKFDIIFDCVGKLDYHKFSKLVAKRGAFVTTQLNLSSVLRKITNIFSSYRYVMGIASSTKERLKEIIAINAERKLSIVIDRSFEMTEIESAFQYIVSGRKKGNVIINIDPDEENYGEKKEK</sequence>
<evidence type="ECO:0000259" key="1">
    <source>
        <dbReference type="SMART" id="SM00829"/>
    </source>
</evidence>
<dbReference type="Pfam" id="PF13602">
    <property type="entry name" value="ADH_zinc_N_2"/>
    <property type="match status" value="1"/>
</dbReference>
<dbReference type="Pfam" id="PF08240">
    <property type="entry name" value="ADH_N"/>
    <property type="match status" value="1"/>
</dbReference>
<dbReference type="CDD" id="cd08267">
    <property type="entry name" value="MDR1"/>
    <property type="match status" value="1"/>
</dbReference>
<dbReference type="PANTHER" id="PTHR44013:SF1">
    <property type="entry name" value="ZINC-TYPE ALCOHOL DEHYDROGENASE-LIKE PROTEIN C16A3.02C"/>
    <property type="match status" value="1"/>
</dbReference>
<dbReference type="RefSeq" id="WP_322345562.1">
    <property type="nucleotide sequence ID" value="NZ_CP129968.2"/>
</dbReference>
<dbReference type="InterPro" id="IPR036291">
    <property type="entry name" value="NAD(P)-bd_dom_sf"/>
</dbReference>
<feature type="domain" description="Enoyl reductase (ER)" evidence="1">
    <location>
        <begin position="12"/>
        <end position="305"/>
    </location>
</feature>
<dbReference type="Proteomes" id="UP001232019">
    <property type="component" value="Chromosome"/>
</dbReference>
<dbReference type="InterPro" id="IPR020843">
    <property type="entry name" value="ER"/>
</dbReference>
<dbReference type="Gene3D" id="3.90.180.10">
    <property type="entry name" value="Medium-chain alcohol dehydrogenases, catalytic domain"/>
    <property type="match status" value="1"/>
</dbReference>
<dbReference type="SUPFAM" id="SSF50129">
    <property type="entry name" value="GroES-like"/>
    <property type="match status" value="1"/>
</dbReference>
<accession>A0AA51X3T0</accession>
<proteinExistence type="predicted"/>
<dbReference type="PANTHER" id="PTHR44013">
    <property type="entry name" value="ZINC-TYPE ALCOHOL DEHYDROGENASE-LIKE PROTEIN C16A3.02C"/>
    <property type="match status" value="1"/>
</dbReference>
<dbReference type="Gene3D" id="3.40.50.720">
    <property type="entry name" value="NAD(P)-binding Rossmann-like Domain"/>
    <property type="match status" value="1"/>
</dbReference>
<dbReference type="GO" id="GO:0016491">
    <property type="term" value="F:oxidoreductase activity"/>
    <property type="evidence" value="ECO:0007669"/>
    <property type="project" value="InterPro"/>
</dbReference>
<dbReference type="InterPro" id="IPR013154">
    <property type="entry name" value="ADH-like_N"/>
</dbReference>
<name>A0AA51X3T0_9BACT</name>